<reference evidence="1" key="1">
    <citation type="submission" date="2018-05" db="EMBL/GenBank/DDBJ databases">
        <authorList>
            <person name="Lanie J.A."/>
            <person name="Ng W.-L."/>
            <person name="Kazmierczak K.M."/>
            <person name="Andrzejewski T.M."/>
            <person name="Davidsen T.M."/>
            <person name="Wayne K.J."/>
            <person name="Tettelin H."/>
            <person name="Glass J.I."/>
            <person name="Rusch D."/>
            <person name="Podicherti R."/>
            <person name="Tsui H.-C.T."/>
            <person name="Winkler M.E."/>
        </authorList>
    </citation>
    <scope>NUCLEOTIDE SEQUENCE</scope>
</reference>
<organism evidence="1">
    <name type="scientific">marine metagenome</name>
    <dbReference type="NCBI Taxonomy" id="408172"/>
    <lineage>
        <taxon>unclassified sequences</taxon>
        <taxon>metagenomes</taxon>
        <taxon>ecological metagenomes</taxon>
    </lineage>
</organism>
<dbReference type="EMBL" id="UINC01061784">
    <property type="protein sequence ID" value="SVB87719.1"/>
    <property type="molecule type" value="Genomic_DNA"/>
</dbReference>
<name>A0A382HKK0_9ZZZZ</name>
<protein>
    <submittedName>
        <fullName evidence="1">Uncharacterized protein</fullName>
    </submittedName>
</protein>
<feature type="non-terminal residue" evidence="1">
    <location>
        <position position="1"/>
    </location>
</feature>
<sequence>VDDILISGSIESSSTSELLKNEFENVTVLSLATL</sequence>
<accession>A0A382HKK0</accession>
<proteinExistence type="predicted"/>
<evidence type="ECO:0000313" key="1">
    <source>
        <dbReference type="EMBL" id="SVB87719.1"/>
    </source>
</evidence>
<gene>
    <name evidence="1" type="ORF">METZ01_LOCUS240573</name>
</gene>
<dbReference type="AlphaFoldDB" id="A0A382HKK0"/>